<name>F4XIX9_9CYAN</name>
<gene>
    <name evidence="1" type="ORF">LYNGBM3L_04090</name>
</gene>
<dbReference type="AlphaFoldDB" id="F4XIX9"/>
<proteinExistence type="predicted"/>
<dbReference type="EMBL" id="GL890820">
    <property type="protein sequence ID" value="EGJ35436.1"/>
    <property type="molecule type" value="Genomic_DNA"/>
</dbReference>
<sequence length="52" mass="5951">MLSTEIQFYLNKVVDEYELIQFLSKSLDLRGCLRSLICYIQAPVGPPILGDF</sequence>
<reference evidence="2" key="1">
    <citation type="journal article" date="2011" name="Proc. Natl. Acad. Sci. U.S.A.">
        <title>Genomic insights into the physiology and ecology of the marine filamentous cyanobacterium Lyngbya majuscula.</title>
        <authorList>
            <person name="Jones A.C."/>
            <person name="Monroe E.A."/>
            <person name="Podell S."/>
            <person name="Hess W.R."/>
            <person name="Klages S."/>
            <person name="Esquenazi E."/>
            <person name="Niessen S."/>
            <person name="Hoover H."/>
            <person name="Rothmann M."/>
            <person name="Lasken R.S."/>
            <person name="Yates J.R.III."/>
            <person name="Reinhardt R."/>
            <person name="Kube M."/>
            <person name="Burkart M.D."/>
            <person name="Allen E.E."/>
            <person name="Dorrestein P.C."/>
            <person name="Gerwick W.H."/>
            <person name="Gerwick L."/>
        </authorList>
    </citation>
    <scope>NUCLEOTIDE SEQUENCE [LARGE SCALE GENOMIC DNA]</scope>
    <source>
        <strain evidence="2">3L</strain>
    </source>
</reference>
<keyword evidence="2" id="KW-1185">Reference proteome</keyword>
<dbReference type="HOGENOM" id="CLU_3081958_0_0_3"/>
<evidence type="ECO:0000313" key="2">
    <source>
        <dbReference type="Proteomes" id="UP000003959"/>
    </source>
</evidence>
<protein>
    <submittedName>
        <fullName evidence="1">Uncharacterized protein</fullName>
    </submittedName>
</protein>
<dbReference type="Proteomes" id="UP000003959">
    <property type="component" value="Unassembled WGS sequence"/>
</dbReference>
<organism evidence="1 2">
    <name type="scientific">Moorena producens 3L</name>
    <dbReference type="NCBI Taxonomy" id="489825"/>
    <lineage>
        <taxon>Bacteria</taxon>
        <taxon>Bacillati</taxon>
        <taxon>Cyanobacteriota</taxon>
        <taxon>Cyanophyceae</taxon>
        <taxon>Coleofasciculales</taxon>
        <taxon>Coleofasciculaceae</taxon>
        <taxon>Moorena</taxon>
    </lineage>
</organism>
<accession>F4XIX9</accession>
<evidence type="ECO:0000313" key="1">
    <source>
        <dbReference type="EMBL" id="EGJ35436.1"/>
    </source>
</evidence>